<dbReference type="InterPro" id="IPR001653">
    <property type="entry name" value="DAP_epimerase_DapF"/>
</dbReference>
<gene>
    <name evidence="8" type="primary">dapF</name>
    <name evidence="10" type="ORF">HNR15_002161</name>
</gene>
<dbReference type="UniPathway" id="UPA00034">
    <property type="reaction ID" value="UER00025"/>
</dbReference>
<evidence type="ECO:0000256" key="9">
    <source>
        <dbReference type="PROSITE-ProRule" id="PRU10125"/>
    </source>
</evidence>
<evidence type="ECO:0000256" key="7">
    <source>
        <dbReference type="ARBA" id="ARBA00051712"/>
    </source>
</evidence>
<feature type="binding site" evidence="8">
    <location>
        <position position="166"/>
    </location>
    <ligand>
        <name>substrate</name>
    </ligand>
</feature>
<dbReference type="Pfam" id="PF01678">
    <property type="entry name" value="DAP_epimerase"/>
    <property type="match status" value="2"/>
</dbReference>
<feature type="binding site" evidence="8">
    <location>
        <position position="199"/>
    </location>
    <ligand>
        <name>substrate</name>
    </ligand>
</feature>
<evidence type="ECO:0000313" key="11">
    <source>
        <dbReference type="Proteomes" id="UP000571817"/>
    </source>
</evidence>
<dbReference type="PANTHER" id="PTHR31689:SF0">
    <property type="entry name" value="DIAMINOPIMELATE EPIMERASE"/>
    <property type="match status" value="1"/>
</dbReference>
<feature type="binding site" evidence="8">
    <location>
        <begin position="217"/>
        <end position="218"/>
    </location>
    <ligand>
        <name>substrate</name>
    </ligand>
</feature>
<comment type="subunit">
    <text evidence="8">Homodimer.</text>
</comment>
<dbReference type="AlphaFoldDB" id="A0A853DEB4"/>
<feature type="binding site" evidence="8">
    <location>
        <begin position="227"/>
        <end position="228"/>
    </location>
    <ligand>
        <name>substrate</name>
    </ligand>
</feature>
<proteinExistence type="inferred from homology"/>
<comment type="similarity">
    <text evidence="2 8">Belongs to the diaminopimelate epimerase family.</text>
</comment>
<dbReference type="SUPFAM" id="SSF54506">
    <property type="entry name" value="Diaminopimelate epimerase-like"/>
    <property type="match status" value="2"/>
</dbReference>
<feature type="site" description="Could be important to modulate the pK values of the two catalytic cysteine residues" evidence="8">
    <location>
        <position position="168"/>
    </location>
</feature>
<keyword evidence="4 8" id="KW-0028">Amino-acid biosynthesis</keyword>
<keyword evidence="5 8" id="KW-0457">Lysine biosynthesis</keyword>
<accession>A0A853DEB4</accession>
<comment type="caution">
    <text evidence="8">Lacks conserved residue(s) required for the propagation of feature annotation.</text>
</comment>
<evidence type="ECO:0000256" key="5">
    <source>
        <dbReference type="ARBA" id="ARBA00023154"/>
    </source>
</evidence>
<dbReference type="EMBL" id="JACCFW010000001">
    <property type="protein sequence ID" value="NYJ75198.1"/>
    <property type="molecule type" value="Genomic_DNA"/>
</dbReference>
<feature type="active site" evidence="9">
    <location>
        <position position="84"/>
    </location>
</feature>
<evidence type="ECO:0000256" key="8">
    <source>
        <dbReference type="HAMAP-Rule" id="MF_00197"/>
    </source>
</evidence>
<protein>
    <recommendedName>
        <fullName evidence="3 8">Diaminopimelate epimerase</fullName>
        <shortName evidence="8">DAP epimerase</shortName>
        <ecNumber evidence="3 8">5.1.1.7</ecNumber>
    </recommendedName>
    <alternativeName>
        <fullName evidence="8">PLP-independent amino acid racemase</fullName>
    </alternativeName>
</protein>
<evidence type="ECO:0000256" key="1">
    <source>
        <dbReference type="ARBA" id="ARBA00005196"/>
    </source>
</evidence>
<evidence type="ECO:0000256" key="4">
    <source>
        <dbReference type="ARBA" id="ARBA00022605"/>
    </source>
</evidence>
<feature type="binding site" evidence="8">
    <location>
        <position position="75"/>
    </location>
    <ligand>
        <name>substrate</name>
    </ligand>
</feature>
<dbReference type="RefSeq" id="WP_179481671.1">
    <property type="nucleotide sequence ID" value="NZ_JACCFW010000001.1"/>
</dbReference>
<dbReference type="Proteomes" id="UP000571817">
    <property type="component" value="Unassembled WGS sequence"/>
</dbReference>
<keyword evidence="6 8" id="KW-0413">Isomerase</keyword>
<dbReference type="InterPro" id="IPR018510">
    <property type="entry name" value="DAP_epimerase_AS"/>
</dbReference>
<comment type="caution">
    <text evidence="10">The sequence shown here is derived from an EMBL/GenBank/DDBJ whole genome shotgun (WGS) entry which is preliminary data.</text>
</comment>
<dbReference type="Gene3D" id="3.10.310.10">
    <property type="entry name" value="Diaminopimelate Epimerase, Chain A, domain 1"/>
    <property type="match status" value="2"/>
</dbReference>
<feature type="active site" description="Proton donor" evidence="8">
    <location>
        <position position="84"/>
    </location>
</feature>
<dbReference type="HAMAP" id="MF_00197">
    <property type="entry name" value="DAP_epimerase"/>
    <property type="match status" value="1"/>
</dbReference>
<dbReference type="GO" id="GO:0009089">
    <property type="term" value="P:lysine biosynthetic process via diaminopimelate"/>
    <property type="evidence" value="ECO:0007669"/>
    <property type="project" value="UniProtKB-UniRule"/>
</dbReference>
<comment type="catalytic activity">
    <reaction evidence="7 8">
        <text>(2S,6S)-2,6-diaminopimelate = meso-2,6-diaminopimelate</text>
        <dbReference type="Rhea" id="RHEA:15393"/>
        <dbReference type="ChEBI" id="CHEBI:57609"/>
        <dbReference type="ChEBI" id="CHEBI:57791"/>
        <dbReference type="EC" id="5.1.1.7"/>
    </reaction>
</comment>
<evidence type="ECO:0000256" key="3">
    <source>
        <dbReference type="ARBA" id="ARBA00013080"/>
    </source>
</evidence>
<keyword evidence="11" id="KW-1185">Reference proteome</keyword>
<dbReference type="PANTHER" id="PTHR31689">
    <property type="entry name" value="DIAMINOPIMELATE EPIMERASE, CHLOROPLASTIC"/>
    <property type="match status" value="1"/>
</dbReference>
<reference evidence="10 11" key="1">
    <citation type="submission" date="2020-07" db="EMBL/GenBank/DDBJ databases">
        <title>Sequencing the genomes of 1000 actinobacteria strains.</title>
        <authorList>
            <person name="Klenk H.-P."/>
        </authorList>
    </citation>
    <scope>NUCLEOTIDE SEQUENCE [LARGE SCALE GENOMIC DNA]</scope>
    <source>
        <strain evidence="10 11">DSM 29531</strain>
    </source>
</reference>
<sequence>MPTVDFVKGHGTMNDFVLVADLDGALSLTAADVGFLADRHAGIGGDGVIRVTRTESVADAPADIDPQLWFMDYYNADGSAAEMCGNGTRVFARYLVEHGLASGPSFEIGTRAGVKRIDLVGDGYSTDLGPWRLSRADEAAKRGMDAVVQVVGAPDALPALSLDLGNPHTVVALPPSMDLGTLDLQRAPHVDPRPFDGTNVEFVRAHGPGHISMRVFERGVGETLSCGTGAAAAALATWWWSGQSPDQLQWTVDVPGGRLGVLIEGDRVSLSGPAALVADGRVSLPG</sequence>
<dbReference type="NCBIfam" id="TIGR00652">
    <property type="entry name" value="DapF"/>
    <property type="match status" value="1"/>
</dbReference>
<comment type="pathway">
    <text evidence="1 8">Amino-acid biosynthesis; L-lysine biosynthesis via DAP pathway; DL-2,6-diaminopimelate from LL-2,6-diaminopimelate: step 1/1.</text>
</comment>
<evidence type="ECO:0000256" key="2">
    <source>
        <dbReference type="ARBA" id="ARBA00010219"/>
    </source>
</evidence>
<organism evidence="10 11">
    <name type="scientific">Allobranchiibius huperziae</name>
    <dbReference type="NCBI Taxonomy" id="1874116"/>
    <lineage>
        <taxon>Bacteria</taxon>
        <taxon>Bacillati</taxon>
        <taxon>Actinomycetota</taxon>
        <taxon>Actinomycetes</taxon>
        <taxon>Micrococcales</taxon>
        <taxon>Dermacoccaceae</taxon>
        <taxon>Allobranchiibius</taxon>
    </lineage>
</organism>
<dbReference type="PROSITE" id="PS01326">
    <property type="entry name" value="DAP_EPIMERASE"/>
    <property type="match status" value="1"/>
</dbReference>
<dbReference type="GO" id="GO:0008837">
    <property type="term" value="F:diaminopimelate epimerase activity"/>
    <property type="evidence" value="ECO:0007669"/>
    <property type="project" value="UniProtKB-UniRule"/>
</dbReference>
<comment type="function">
    <text evidence="8">Catalyzes the stereoinversion of LL-2,6-diaminopimelate (L,L-DAP) to meso-diaminopimelate (meso-DAP), a precursor of L-lysine and an essential component of the bacterial peptidoglycan.</text>
</comment>
<name>A0A853DEB4_9MICO</name>
<feature type="active site" description="Proton acceptor" evidence="8">
    <location>
        <position position="226"/>
    </location>
</feature>
<evidence type="ECO:0000256" key="6">
    <source>
        <dbReference type="ARBA" id="ARBA00023235"/>
    </source>
</evidence>
<keyword evidence="8" id="KW-0963">Cytoplasm</keyword>
<comment type="subcellular location">
    <subcellularLocation>
        <location evidence="8">Cytoplasm</location>
    </subcellularLocation>
</comment>
<evidence type="ECO:0000313" key="10">
    <source>
        <dbReference type="EMBL" id="NYJ75198.1"/>
    </source>
</evidence>
<feature type="site" description="Could be important to modulate the pK values of the two catalytic cysteine residues" evidence="8">
    <location>
        <position position="217"/>
    </location>
</feature>
<dbReference type="EC" id="5.1.1.7" evidence="3 8"/>
<dbReference type="GO" id="GO:0005829">
    <property type="term" value="C:cytosol"/>
    <property type="evidence" value="ECO:0007669"/>
    <property type="project" value="TreeGrafter"/>
</dbReference>
<feature type="binding site" evidence="8">
    <location>
        <begin position="85"/>
        <end position="86"/>
    </location>
    <ligand>
        <name>substrate</name>
    </ligand>
</feature>
<feature type="binding site" evidence="8">
    <location>
        <position position="14"/>
    </location>
    <ligand>
        <name>substrate</name>
    </ligand>
</feature>